<protein>
    <submittedName>
        <fullName evidence="8">Reverse transcriptase domain-containing protein</fullName>
    </submittedName>
</protein>
<dbReference type="InterPro" id="IPR043128">
    <property type="entry name" value="Rev_trsase/Diguanyl_cyclase"/>
</dbReference>
<dbReference type="InterPro" id="IPR000477">
    <property type="entry name" value="RT_dom"/>
</dbReference>
<dbReference type="FunFam" id="3.30.70.270:FF:000020">
    <property type="entry name" value="Transposon Tf2-6 polyprotein-like Protein"/>
    <property type="match status" value="1"/>
</dbReference>
<keyword evidence="4" id="KW-0255">Endonuclease</keyword>
<sequence length="612" mass="69555">MLLVTQIDTFYNGLTLSHRDTINAAAGGTFMQKTQEECYELIENMTAHHNHWDTSAIRDETSRNISYTSTSESLEVPEVTKDTVQPSTKNIQPSVTQTQILIYEPVVAPKPKPTIPYSSRVNKQKLREKDDNLALKFVEIFRNLHFELSFVDALLHMPKFALMFKSLLNNKEKLFDLATTLVNENCSVVILKKLGDPDKFLIPCDFPEFDECLSLVDLGASINFMPLYIWKKLSLPELTSTQMILELADRSTTRLATDFVVVNYVVDPRVPIILGRPFLRTERALINVYGKELTLRVDDEAITFKVGQTSKYSYNDAESINQVDVIDIACEEYVQEGGDFILEEIEACLTSESIPPGVDDTDLDMEGHIHGFSGYIQIPVDLQDQEKTTFTCPYGTFAYQRIPFGLYNALGTFQMCMMAIFHDMIEKTIEVFMEDFSVFGDLFLSCLPHLDTMLQWFEDTILVLNLEKCHFMVKEGIVISHKISKNRLEVDRAKVDVIAKLPHPTTVKGVTSFLGHAGFYRQFIQDFSKIARPMTHLLEKETPFVFSKDCIKAFETLKKKITEASILVVPDSNLPFELMCNASDFAIGAVLGQRKTKHFHPTHYASKTMIKA</sequence>
<evidence type="ECO:0000256" key="3">
    <source>
        <dbReference type="ARBA" id="ARBA00022722"/>
    </source>
</evidence>
<dbReference type="EMBL" id="BKCJ010380770">
    <property type="protein sequence ID" value="GFA17624.1"/>
    <property type="molecule type" value="Genomic_DNA"/>
</dbReference>
<dbReference type="InterPro" id="IPR021109">
    <property type="entry name" value="Peptidase_aspartic_dom_sf"/>
</dbReference>
<proteinExistence type="predicted"/>
<feature type="domain" description="Reverse transcriptase/retrotransposon-derived protein RNase H-like" evidence="7">
    <location>
        <begin position="547"/>
        <end position="610"/>
    </location>
</feature>
<dbReference type="PANTHER" id="PTHR37984">
    <property type="entry name" value="PROTEIN CBG26694"/>
    <property type="match status" value="1"/>
</dbReference>
<keyword evidence="8" id="KW-0695">RNA-directed DNA polymerase</keyword>
<dbReference type="Gene3D" id="3.30.70.270">
    <property type="match status" value="2"/>
</dbReference>
<feature type="domain" description="Reverse transcriptase" evidence="6">
    <location>
        <begin position="373"/>
        <end position="474"/>
    </location>
</feature>
<dbReference type="InterPro" id="IPR050951">
    <property type="entry name" value="Retrovirus_Pol_polyprotein"/>
</dbReference>
<reference evidence="8" key="1">
    <citation type="journal article" date="2019" name="Sci. Rep.">
        <title>Draft genome of Tanacetum cinerariifolium, the natural source of mosquito coil.</title>
        <authorList>
            <person name="Yamashiro T."/>
            <person name="Shiraishi A."/>
            <person name="Satake H."/>
            <person name="Nakayama K."/>
        </authorList>
    </citation>
    <scope>NUCLEOTIDE SEQUENCE</scope>
</reference>
<evidence type="ECO:0000256" key="4">
    <source>
        <dbReference type="ARBA" id="ARBA00022759"/>
    </source>
</evidence>
<dbReference type="GO" id="GO:0004519">
    <property type="term" value="F:endonuclease activity"/>
    <property type="evidence" value="ECO:0007669"/>
    <property type="project" value="UniProtKB-KW"/>
</dbReference>
<dbReference type="Gene3D" id="3.10.10.10">
    <property type="entry name" value="HIV Type 1 Reverse Transcriptase, subunit A, domain 1"/>
    <property type="match status" value="1"/>
</dbReference>
<accession>A0A699J902</accession>
<dbReference type="PANTHER" id="PTHR37984:SF5">
    <property type="entry name" value="PROTEIN NYNRIN-LIKE"/>
    <property type="match status" value="1"/>
</dbReference>
<dbReference type="GO" id="GO:0003964">
    <property type="term" value="F:RNA-directed DNA polymerase activity"/>
    <property type="evidence" value="ECO:0007669"/>
    <property type="project" value="UniProtKB-KW"/>
</dbReference>
<dbReference type="InterPro" id="IPR043502">
    <property type="entry name" value="DNA/RNA_pol_sf"/>
</dbReference>
<keyword evidence="4" id="KW-0378">Hydrolase</keyword>
<keyword evidence="3" id="KW-0540">Nuclease</keyword>
<dbReference type="SUPFAM" id="SSF56672">
    <property type="entry name" value="DNA/RNA polymerases"/>
    <property type="match status" value="1"/>
</dbReference>
<dbReference type="Gene3D" id="2.40.70.10">
    <property type="entry name" value="Acid Proteases"/>
    <property type="match status" value="1"/>
</dbReference>
<dbReference type="Pfam" id="PF00078">
    <property type="entry name" value="RVT_1"/>
    <property type="match status" value="1"/>
</dbReference>
<gene>
    <name evidence="8" type="ORF">Tci_589596</name>
</gene>
<dbReference type="CDD" id="cd01647">
    <property type="entry name" value="RT_LTR"/>
    <property type="match status" value="1"/>
</dbReference>
<keyword evidence="1" id="KW-0808">Transferase</keyword>
<comment type="caution">
    <text evidence="8">The sequence shown here is derived from an EMBL/GenBank/DDBJ whole genome shotgun (WGS) entry which is preliminary data.</text>
</comment>
<dbReference type="CDD" id="cd00303">
    <property type="entry name" value="retropepsin_like"/>
    <property type="match status" value="1"/>
</dbReference>
<evidence type="ECO:0000256" key="5">
    <source>
        <dbReference type="ARBA" id="ARBA00023268"/>
    </source>
</evidence>
<evidence type="ECO:0000259" key="6">
    <source>
        <dbReference type="Pfam" id="PF00078"/>
    </source>
</evidence>
<evidence type="ECO:0000313" key="8">
    <source>
        <dbReference type="EMBL" id="GFA17624.1"/>
    </source>
</evidence>
<dbReference type="AlphaFoldDB" id="A0A699J902"/>
<organism evidence="8">
    <name type="scientific">Tanacetum cinerariifolium</name>
    <name type="common">Dalmatian daisy</name>
    <name type="synonym">Chrysanthemum cinerariifolium</name>
    <dbReference type="NCBI Taxonomy" id="118510"/>
    <lineage>
        <taxon>Eukaryota</taxon>
        <taxon>Viridiplantae</taxon>
        <taxon>Streptophyta</taxon>
        <taxon>Embryophyta</taxon>
        <taxon>Tracheophyta</taxon>
        <taxon>Spermatophyta</taxon>
        <taxon>Magnoliopsida</taxon>
        <taxon>eudicotyledons</taxon>
        <taxon>Gunneridae</taxon>
        <taxon>Pentapetalae</taxon>
        <taxon>asterids</taxon>
        <taxon>campanulids</taxon>
        <taxon>Asterales</taxon>
        <taxon>Asteraceae</taxon>
        <taxon>Asteroideae</taxon>
        <taxon>Anthemideae</taxon>
        <taxon>Anthemidinae</taxon>
        <taxon>Tanacetum</taxon>
    </lineage>
</organism>
<dbReference type="InterPro" id="IPR041577">
    <property type="entry name" value="RT_RNaseH_2"/>
</dbReference>
<evidence type="ECO:0000256" key="2">
    <source>
        <dbReference type="ARBA" id="ARBA00022695"/>
    </source>
</evidence>
<keyword evidence="2" id="KW-0548">Nucleotidyltransferase</keyword>
<name>A0A699J902_TANCI</name>
<keyword evidence="5" id="KW-0511">Multifunctional enzyme</keyword>
<dbReference type="Pfam" id="PF17919">
    <property type="entry name" value="RT_RNaseH_2"/>
    <property type="match status" value="1"/>
</dbReference>
<evidence type="ECO:0000259" key="7">
    <source>
        <dbReference type="Pfam" id="PF17919"/>
    </source>
</evidence>
<evidence type="ECO:0000256" key="1">
    <source>
        <dbReference type="ARBA" id="ARBA00022679"/>
    </source>
</evidence>